<dbReference type="EMBL" id="FLUM01000002">
    <property type="protein sequence ID" value="SBW00818.1"/>
    <property type="molecule type" value="Genomic_DNA"/>
</dbReference>
<sequence>MEVFKLVIREIWTSSLDLNLRMWNISIRQQTAFCFFFSA</sequence>
<accession>A0A212JN37</accession>
<dbReference type="AlphaFoldDB" id="A0A212JN37"/>
<protein>
    <submittedName>
        <fullName evidence="1">Uncharacterized protein</fullName>
    </submittedName>
</protein>
<reference evidence="1" key="1">
    <citation type="submission" date="2016-04" db="EMBL/GenBank/DDBJ databases">
        <authorList>
            <person name="Evans L.H."/>
            <person name="Alamgir A."/>
            <person name="Owens N."/>
            <person name="Weber N.D."/>
            <person name="Virtaneva K."/>
            <person name="Barbian K."/>
            <person name="Babar A."/>
            <person name="Rosenke K."/>
        </authorList>
    </citation>
    <scope>NUCLEOTIDE SEQUENCE</scope>
    <source>
        <strain evidence="1">86-1</strain>
    </source>
</reference>
<proteinExistence type="predicted"/>
<evidence type="ECO:0000313" key="1">
    <source>
        <dbReference type="EMBL" id="SBW00818.1"/>
    </source>
</evidence>
<gene>
    <name evidence="1" type="ORF">KL86DYS1_20294</name>
</gene>
<organism evidence="1">
    <name type="scientific">uncultured Dysgonomonas sp</name>
    <dbReference type="NCBI Taxonomy" id="206096"/>
    <lineage>
        <taxon>Bacteria</taxon>
        <taxon>Pseudomonadati</taxon>
        <taxon>Bacteroidota</taxon>
        <taxon>Bacteroidia</taxon>
        <taxon>Bacteroidales</taxon>
        <taxon>Dysgonomonadaceae</taxon>
        <taxon>Dysgonomonas</taxon>
        <taxon>environmental samples</taxon>
    </lineage>
</organism>
<name>A0A212JN37_9BACT</name>